<dbReference type="Proteomes" id="UP000656367">
    <property type="component" value="Unassembled WGS sequence"/>
</dbReference>
<feature type="compositionally biased region" description="Basic residues" evidence="1">
    <location>
        <begin position="48"/>
        <end position="58"/>
    </location>
</feature>
<reference evidence="2" key="2">
    <citation type="submission" date="2020-09" db="EMBL/GenBank/DDBJ databases">
        <authorList>
            <person name="Sun Q."/>
            <person name="Ohkuma M."/>
        </authorList>
    </citation>
    <scope>NUCLEOTIDE SEQUENCE</scope>
    <source>
        <strain evidence="2">JCM 15759</strain>
    </source>
</reference>
<proteinExistence type="predicted"/>
<evidence type="ECO:0000313" key="2">
    <source>
        <dbReference type="EMBL" id="GGM43068.1"/>
    </source>
</evidence>
<gene>
    <name evidence="2" type="ORF">GCM10009006_25430</name>
</gene>
<name>A0A830FP14_HALAR</name>
<reference evidence="2" key="1">
    <citation type="journal article" date="2014" name="Int. J. Syst. Evol. Microbiol.">
        <title>Complete genome sequence of Corynebacterium casei LMG S-19264T (=DSM 44701T), isolated from a smear-ripened cheese.</title>
        <authorList>
            <consortium name="US DOE Joint Genome Institute (JGI-PGF)"/>
            <person name="Walter F."/>
            <person name="Albersmeier A."/>
            <person name="Kalinowski J."/>
            <person name="Ruckert C."/>
        </authorList>
    </citation>
    <scope>NUCLEOTIDE SEQUENCE</scope>
    <source>
        <strain evidence="2">JCM 15759</strain>
    </source>
</reference>
<organism evidence="2 3">
    <name type="scientific">Haloarcula argentinensis</name>
    <dbReference type="NCBI Taxonomy" id="43776"/>
    <lineage>
        <taxon>Archaea</taxon>
        <taxon>Methanobacteriati</taxon>
        <taxon>Methanobacteriota</taxon>
        <taxon>Stenosarchaea group</taxon>
        <taxon>Halobacteria</taxon>
        <taxon>Halobacteriales</taxon>
        <taxon>Haloarculaceae</taxon>
        <taxon>Haloarcula</taxon>
    </lineage>
</organism>
<comment type="caution">
    <text evidence="2">The sequence shown here is derived from an EMBL/GenBank/DDBJ whole genome shotgun (WGS) entry which is preliminary data.</text>
</comment>
<sequence length="211" mass="23716">MAGLRFATVTESQPFQREKTYSVVSQTLVSRRYARDGDPGDGLDGVPHRVRTPQRKRKETAGTVELAEVVDVWVGESKLVCRFQFDWATETIQRRYDLDSDRDIAKVERLCEATGLQFEQASHLEGSLVELEYTGSQWLPRPEAAYTDGEGSAAETFRAEWRLLVNELAQSPAFVRRGIERVRGLSTTQLIIGVILVKKVAIIALLAHLLL</sequence>
<protein>
    <submittedName>
        <fullName evidence="2">Uncharacterized protein</fullName>
    </submittedName>
</protein>
<evidence type="ECO:0000256" key="1">
    <source>
        <dbReference type="SAM" id="MobiDB-lite"/>
    </source>
</evidence>
<dbReference type="RefSeq" id="WP_229727306.1">
    <property type="nucleotide sequence ID" value="NZ_BMON01000002.1"/>
</dbReference>
<dbReference type="EMBL" id="BMON01000002">
    <property type="protein sequence ID" value="GGM43068.1"/>
    <property type="molecule type" value="Genomic_DNA"/>
</dbReference>
<accession>A0A830FP14</accession>
<evidence type="ECO:0000313" key="3">
    <source>
        <dbReference type="Proteomes" id="UP000656367"/>
    </source>
</evidence>
<feature type="region of interest" description="Disordered" evidence="1">
    <location>
        <begin position="33"/>
        <end position="58"/>
    </location>
</feature>
<dbReference type="AlphaFoldDB" id="A0A830FP14"/>